<evidence type="ECO:0000259" key="1">
    <source>
        <dbReference type="Pfam" id="PF13280"/>
    </source>
</evidence>
<name>A0ABS4EYT0_9CLOT</name>
<dbReference type="Pfam" id="PF25583">
    <property type="entry name" value="WCX"/>
    <property type="match status" value="1"/>
</dbReference>
<dbReference type="Gene3D" id="1.10.10.10">
    <property type="entry name" value="Winged helix-like DNA-binding domain superfamily/Winged helix DNA-binding domain"/>
    <property type="match status" value="1"/>
</dbReference>
<dbReference type="PANTHER" id="PTHR34580:SF1">
    <property type="entry name" value="PROTEIN PAFC"/>
    <property type="match status" value="1"/>
</dbReference>
<dbReference type="InterPro" id="IPR057727">
    <property type="entry name" value="WCX_dom"/>
</dbReference>
<dbReference type="Pfam" id="PF13280">
    <property type="entry name" value="WYL"/>
    <property type="match status" value="1"/>
</dbReference>
<dbReference type="RefSeq" id="WP_209795874.1">
    <property type="nucleotide sequence ID" value="NZ_JAGGJZ010000002.1"/>
</dbReference>
<evidence type="ECO:0000259" key="2">
    <source>
        <dbReference type="Pfam" id="PF25583"/>
    </source>
</evidence>
<dbReference type="Proteomes" id="UP000783390">
    <property type="component" value="Unassembled WGS sequence"/>
</dbReference>
<dbReference type="PANTHER" id="PTHR34580">
    <property type="match status" value="1"/>
</dbReference>
<keyword evidence="4" id="KW-1185">Reference proteome</keyword>
<comment type="caution">
    <text evidence="3">The sequence shown here is derived from an EMBL/GenBank/DDBJ whole genome shotgun (WGS) entry which is preliminary data.</text>
</comment>
<organism evidence="3 4">
    <name type="scientific">Clostridium moniliforme</name>
    <dbReference type="NCBI Taxonomy" id="39489"/>
    <lineage>
        <taxon>Bacteria</taxon>
        <taxon>Bacillati</taxon>
        <taxon>Bacillota</taxon>
        <taxon>Clostridia</taxon>
        <taxon>Eubacteriales</taxon>
        <taxon>Clostridiaceae</taxon>
        <taxon>Clostridium</taxon>
    </lineage>
</organism>
<dbReference type="InterPro" id="IPR036388">
    <property type="entry name" value="WH-like_DNA-bd_sf"/>
</dbReference>
<dbReference type="GO" id="GO:0003677">
    <property type="term" value="F:DNA binding"/>
    <property type="evidence" value="ECO:0007669"/>
    <property type="project" value="UniProtKB-KW"/>
</dbReference>
<gene>
    <name evidence="3" type="ORF">J2Z53_000735</name>
</gene>
<feature type="domain" description="WYL" evidence="1">
    <location>
        <begin position="147"/>
        <end position="204"/>
    </location>
</feature>
<dbReference type="EMBL" id="JAGGJZ010000002">
    <property type="protein sequence ID" value="MBP1889154.1"/>
    <property type="molecule type" value="Genomic_DNA"/>
</dbReference>
<dbReference type="InterPro" id="IPR026881">
    <property type="entry name" value="WYL_dom"/>
</dbReference>
<evidence type="ECO:0000313" key="4">
    <source>
        <dbReference type="Proteomes" id="UP000783390"/>
    </source>
</evidence>
<protein>
    <submittedName>
        <fullName evidence="3">DNA-binding transcriptional regulator YafY</fullName>
    </submittedName>
</protein>
<accession>A0ABS4EYT0</accession>
<dbReference type="InterPro" id="IPR051534">
    <property type="entry name" value="CBASS_pafABC_assoc_protein"/>
</dbReference>
<sequence>MNSKVMRLLKIYDKLNDGEQLDRNNLAESFQVDERTIRRDINTINDYIDYFKIENKKVIKIKNEKKYELENKKRISKVVLLLLKIILDSRAFNLEEKNLILNELLKRVGTEDRKFINKFIRNENYNYVELEHKSNIIDKIWDLTYFINEQKIINIKYKRSDGKRVNRSLSPLGIVFSEFYFYLLANYENSDTTIVLRVDRIEDINDTSRKYKVNYKDRFKEGEFKKRVQFMYSGEYNRVQFEFEGGNIEAVKDRLPTSKVRIIGDNKYLVTTEVIGDGIIMWLLSQGSKVKVLEPKRLVEKIATEIKNMNEKYNF</sequence>
<evidence type="ECO:0000313" key="3">
    <source>
        <dbReference type="EMBL" id="MBP1889154.1"/>
    </source>
</evidence>
<feature type="domain" description="WCX" evidence="2">
    <location>
        <begin position="240"/>
        <end position="309"/>
    </location>
</feature>
<keyword evidence="3" id="KW-0238">DNA-binding</keyword>
<reference evidence="3 4" key="1">
    <citation type="submission" date="2021-03" db="EMBL/GenBank/DDBJ databases">
        <title>Genomic Encyclopedia of Type Strains, Phase IV (KMG-IV): sequencing the most valuable type-strain genomes for metagenomic binning, comparative biology and taxonomic classification.</title>
        <authorList>
            <person name="Goeker M."/>
        </authorList>
    </citation>
    <scope>NUCLEOTIDE SEQUENCE [LARGE SCALE GENOMIC DNA]</scope>
    <source>
        <strain evidence="3 4">DSM 3984</strain>
    </source>
</reference>
<proteinExistence type="predicted"/>
<dbReference type="PROSITE" id="PS52050">
    <property type="entry name" value="WYL"/>
    <property type="match status" value="1"/>
</dbReference>